<dbReference type="AlphaFoldDB" id="A0A916JKC9"/>
<proteinExistence type="predicted"/>
<reference evidence="2" key="1">
    <citation type="submission" date="2021-04" db="EMBL/GenBank/DDBJ databases">
        <authorList>
            <person name="Rodrigo-Torres L."/>
            <person name="Arahal R. D."/>
            <person name="Lucena T."/>
        </authorList>
    </citation>
    <scope>NUCLEOTIDE SEQUENCE</scope>
    <source>
        <strain evidence="2">CECT 9275</strain>
    </source>
</reference>
<sequence>MQRRNLLKGIGLIAGGFALPELTLAKGEKDAEPVLRIAHLTDIHIKKGIRAALGFEKCLHHVQNLPDKPDMIINGGDAVMGARNTSADKSTREWEIFHQVLKSENGLPMISCIGNHDIWCKQDKVTAFYDGKARALELLELQRSYFSLDRNGWHIIVLDSIHAKAEGAGYTALLDEKQLAWLRADLQNTDKKIPILVVSHVPILSACVFLDGQNVRNGGWELPGSWMHTDCHELTKLFYSYPNVKLAISGHIHLHDKVEYNNITYCCNGAVSGNYWFGKYRQTKPGYAMIDLYADGTFNNRYVTY</sequence>
<name>A0A916JKC9_9BACT</name>
<dbReference type="Gene3D" id="3.60.21.10">
    <property type="match status" value="1"/>
</dbReference>
<keyword evidence="2" id="KW-0378">Hydrolase</keyword>
<dbReference type="Proteomes" id="UP000680038">
    <property type="component" value="Unassembled WGS sequence"/>
</dbReference>
<dbReference type="InterPro" id="IPR029052">
    <property type="entry name" value="Metallo-depent_PP-like"/>
</dbReference>
<dbReference type="InterPro" id="IPR004843">
    <property type="entry name" value="Calcineurin-like_PHP"/>
</dbReference>
<dbReference type="EMBL" id="CAJRAF010000004">
    <property type="protein sequence ID" value="CAG5017385.1"/>
    <property type="molecule type" value="Genomic_DNA"/>
</dbReference>
<evidence type="ECO:0000313" key="3">
    <source>
        <dbReference type="Proteomes" id="UP000680038"/>
    </source>
</evidence>
<keyword evidence="3" id="KW-1185">Reference proteome</keyword>
<comment type="caution">
    <text evidence="2">The sequence shown here is derived from an EMBL/GenBank/DDBJ whole genome shotgun (WGS) entry which is preliminary data.</text>
</comment>
<evidence type="ECO:0000259" key="1">
    <source>
        <dbReference type="Pfam" id="PF00149"/>
    </source>
</evidence>
<gene>
    <name evidence="2" type="primary">cpdA_14</name>
    <name evidence="2" type="ORF">DYBT9275_05761</name>
</gene>
<dbReference type="SUPFAM" id="SSF56300">
    <property type="entry name" value="Metallo-dependent phosphatases"/>
    <property type="match status" value="1"/>
</dbReference>
<dbReference type="PANTHER" id="PTHR43143">
    <property type="entry name" value="METALLOPHOSPHOESTERASE, CALCINEURIN SUPERFAMILY"/>
    <property type="match status" value="1"/>
</dbReference>
<dbReference type="PANTHER" id="PTHR43143:SF1">
    <property type="entry name" value="SERINE_THREONINE-PROTEIN PHOSPHATASE CPPED1"/>
    <property type="match status" value="1"/>
</dbReference>
<dbReference type="EC" id="3.1.4.53" evidence="2"/>
<dbReference type="GO" id="GO:0004115">
    <property type="term" value="F:3',5'-cyclic-AMP phosphodiesterase activity"/>
    <property type="evidence" value="ECO:0007669"/>
    <property type="project" value="UniProtKB-EC"/>
</dbReference>
<feature type="domain" description="Calcineurin-like phosphoesterase" evidence="1">
    <location>
        <begin position="35"/>
        <end position="253"/>
    </location>
</feature>
<dbReference type="Pfam" id="PF00149">
    <property type="entry name" value="Metallophos"/>
    <property type="match status" value="1"/>
</dbReference>
<dbReference type="RefSeq" id="WP_215242101.1">
    <property type="nucleotide sequence ID" value="NZ_CAJRAF010000004.1"/>
</dbReference>
<dbReference type="InterPro" id="IPR051918">
    <property type="entry name" value="STPP_CPPED1"/>
</dbReference>
<evidence type="ECO:0000313" key="2">
    <source>
        <dbReference type="EMBL" id="CAG5017385.1"/>
    </source>
</evidence>
<accession>A0A916JKC9</accession>
<protein>
    <submittedName>
        <fullName evidence="2">3',5'-cyclic adenosine monophosphate phosphodiesterase CpdA</fullName>
        <ecNumber evidence="2">3.1.4.53</ecNumber>
    </submittedName>
</protein>
<organism evidence="2 3">
    <name type="scientific">Dyadobacter helix</name>
    <dbReference type="NCBI Taxonomy" id="2822344"/>
    <lineage>
        <taxon>Bacteria</taxon>
        <taxon>Pseudomonadati</taxon>
        <taxon>Bacteroidota</taxon>
        <taxon>Cytophagia</taxon>
        <taxon>Cytophagales</taxon>
        <taxon>Spirosomataceae</taxon>
        <taxon>Dyadobacter</taxon>
    </lineage>
</organism>